<proteinExistence type="predicted"/>
<dbReference type="OrthoDB" id="422362at2759"/>
<accession>A0A9Q1GY55</accession>
<protein>
    <recommendedName>
        <fullName evidence="1">Post-SET domain-containing protein</fullName>
    </recommendedName>
</protein>
<evidence type="ECO:0000313" key="3">
    <source>
        <dbReference type="Proteomes" id="UP001153076"/>
    </source>
</evidence>
<dbReference type="PROSITE" id="PS50868">
    <property type="entry name" value="POST_SET"/>
    <property type="match status" value="1"/>
</dbReference>
<sequence>MRGKSWKMKHRGETNFYLCEINRDMTCRNGFLCVPGAISVTLFEFHVKPFLLGALMVRIGIFATHAIAGNCLNGTGIVEKIVFSMTLLRIRFLVFMNWANKFSRFVQFGTDKDCYCGTIGCRRKLGVKPNKPKMPSSEAALKLVACQVAASSPKVKAMLFGRNVYQNGALHGGMDLLRWNSNNCIGEVVRILHPEPKRHSESACLQIPAGGPGSFGIIKRFGNFSKTQSIMFEDGSAELIDISKEEWEFCSFIFWALPLQIRRNTTTAHLKEFHLKRTIKWAHGAIHFFTTLQRGSTTLEVVGRGTFQQKLGDCVHYPNVD</sequence>
<dbReference type="Proteomes" id="UP001153076">
    <property type="component" value="Unassembled WGS sequence"/>
</dbReference>
<organism evidence="2 3">
    <name type="scientific">Carnegiea gigantea</name>
    <dbReference type="NCBI Taxonomy" id="171969"/>
    <lineage>
        <taxon>Eukaryota</taxon>
        <taxon>Viridiplantae</taxon>
        <taxon>Streptophyta</taxon>
        <taxon>Embryophyta</taxon>
        <taxon>Tracheophyta</taxon>
        <taxon>Spermatophyta</taxon>
        <taxon>Magnoliopsida</taxon>
        <taxon>eudicotyledons</taxon>
        <taxon>Gunneridae</taxon>
        <taxon>Pentapetalae</taxon>
        <taxon>Caryophyllales</taxon>
        <taxon>Cactineae</taxon>
        <taxon>Cactaceae</taxon>
        <taxon>Cactoideae</taxon>
        <taxon>Echinocereeae</taxon>
        <taxon>Carnegiea</taxon>
    </lineage>
</organism>
<dbReference type="InterPro" id="IPR003616">
    <property type="entry name" value="Post-SET_dom"/>
</dbReference>
<name>A0A9Q1GY55_9CARY</name>
<reference evidence="2" key="1">
    <citation type="submission" date="2022-04" db="EMBL/GenBank/DDBJ databases">
        <title>Carnegiea gigantea Genome sequencing and assembly v2.</title>
        <authorList>
            <person name="Copetti D."/>
            <person name="Sanderson M.J."/>
            <person name="Burquez A."/>
            <person name="Wojciechowski M.F."/>
        </authorList>
    </citation>
    <scope>NUCLEOTIDE SEQUENCE</scope>
    <source>
        <strain evidence="2">SGP5-SGP5p</strain>
        <tissue evidence="2">Aerial part</tissue>
    </source>
</reference>
<gene>
    <name evidence="2" type="ORF">Cgig2_009948</name>
</gene>
<dbReference type="AlphaFoldDB" id="A0A9Q1GY55"/>
<keyword evidence="3" id="KW-1185">Reference proteome</keyword>
<feature type="domain" description="Post-SET" evidence="1">
    <location>
        <begin position="110"/>
        <end position="126"/>
    </location>
</feature>
<dbReference type="EMBL" id="JAKOGI010001038">
    <property type="protein sequence ID" value="KAJ8428233.1"/>
    <property type="molecule type" value="Genomic_DNA"/>
</dbReference>
<comment type="caution">
    <text evidence="2">The sequence shown here is derived from an EMBL/GenBank/DDBJ whole genome shotgun (WGS) entry which is preliminary data.</text>
</comment>
<evidence type="ECO:0000313" key="2">
    <source>
        <dbReference type="EMBL" id="KAJ8428233.1"/>
    </source>
</evidence>
<evidence type="ECO:0000259" key="1">
    <source>
        <dbReference type="PROSITE" id="PS50868"/>
    </source>
</evidence>